<comment type="subcellular location">
    <subcellularLocation>
        <location evidence="3">Cytoplasm</location>
    </subcellularLocation>
    <subcellularLocation>
        <location evidence="1">Mitochondrion inner membrane</location>
    </subcellularLocation>
    <subcellularLocation>
        <location evidence="2">Mitochondrion matrix</location>
    </subcellularLocation>
</comment>
<feature type="binding site" evidence="21">
    <location>
        <position position="191"/>
    </location>
    <ligand>
        <name>Mg(2+)</name>
        <dbReference type="ChEBI" id="CHEBI:18420"/>
        <label>1</label>
    </ligand>
</feature>
<evidence type="ECO:0000256" key="3">
    <source>
        <dbReference type="ARBA" id="ARBA00004496"/>
    </source>
</evidence>
<keyword evidence="8" id="KW-0554">One-carbon metabolism</keyword>
<dbReference type="GO" id="GO:0046901">
    <property type="term" value="P:tetrahydrofolylpolyglutamate biosynthetic process"/>
    <property type="evidence" value="ECO:0000318"/>
    <property type="project" value="GO_Central"/>
</dbReference>
<dbReference type="GO" id="GO:0046872">
    <property type="term" value="F:metal ion binding"/>
    <property type="evidence" value="ECO:0007669"/>
    <property type="project" value="UniProtKB-KW"/>
</dbReference>
<evidence type="ECO:0000313" key="23">
    <source>
        <dbReference type="Proteomes" id="UP000007266"/>
    </source>
</evidence>
<keyword evidence="12" id="KW-0999">Mitochondrion inner membrane</keyword>
<evidence type="ECO:0000256" key="15">
    <source>
        <dbReference type="ARBA" id="ARBA00023128"/>
    </source>
</evidence>
<dbReference type="GO" id="GO:0005759">
    <property type="term" value="C:mitochondrial matrix"/>
    <property type="evidence" value="ECO:0007669"/>
    <property type="project" value="UniProtKB-SubCell"/>
</dbReference>
<dbReference type="HOGENOM" id="CLU_015869_0_3_1"/>
<keyword evidence="15" id="KW-0496">Mitochondrion</keyword>
<accession>D6W9Q8</accession>
<proteinExistence type="inferred from homology"/>
<dbReference type="InterPro" id="IPR001645">
    <property type="entry name" value="Folylpolyglutamate_synth"/>
</dbReference>
<dbReference type="eggNOG" id="KOG2525">
    <property type="taxonomic scope" value="Eukaryota"/>
</dbReference>
<evidence type="ECO:0000256" key="6">
    <source>
        <dbReference type="ARBA" id="ARBA00013025"/>
    </source>
</evidence>
<comment type="catalytic activity">
    <reaction evidence="19">
        <text>(6S)-5,6,7,8-tetrahydrofolyl-(gamma-L-Glu)(n) + L-glutamate + ATP = (6S)-5,6,7,8-tetrahydrofolyl-(gamma-L-Glu)(n+1) + ADP + phosphate + H(+)</text>
        <dbReference type="Rhea" id="RHEA:10580"/>
        <dbReference type="Rhea" id="RHEA-COMP:14738"/>
        <dbReference type="Rhea" id="RHEA-COMP:14740"/>
        <dbReference type="ChEBI" id="CHEBI:15378"/>
        <dbReference type="ChEBI" id="CHEBI:29985"/>
        <dbReference type="ChEBI" id="CHEBI:30616"/>
        <dbReference type="ChEBI" id="CHEBI:43474"/>
        <dbReference type="ChEBI" id="CHEBI:141005"/>
        <dbReference type="ChEBI" id="CHEBI:456216"/>
        <dbReference type="EC" id="6.3.2.17"/>
    </reaction>
</comment>
<reference evidence="22 23" key="1">
    <citation type="journal article" date="2008" name="Nature">
        <title>The genome of the model beetle and pest Tribolium castaneum.</title>
        <authorList>
            <consortium name="Tribolium Genome Sequencing Consortium"/>
            <person name="Richards S."/>
            <person name="Gibbs R.A."/>
            <person name="Weinstock G.M."/>
            <person name="Brown S.J."/>
            <person name="Denell R."/>
            <person name="Beeman R.W."/>
            <person name="Gibbs R."/>
            <person name="Beeman R.W."/>
            <person name="Brown S.J."/>
            <person name="Bucher G."/>
            <person name="Friedrich M."/>
            <person name="Grimmelikhuijzen C.J."/>
            <person name="Klingler M."/>
            <person name="Lorenzen M."/>
            <person name="Richards S."/>
            <person name="Roth S."/>
            <person name="Schroder R."/>
            <person name="Tautz D."/>
            <person name="Zdobnov E.M."/>
            <person name="Muzny D."/>
            <person name="Gibbs R.A."/>
            <person name="Weinstock G.M."/>
            <person name="Attaway T."/>
            <person name="Bell S."/>
            <person name="Buhay C.J."/>
            <person name="Chandrabose M.N."/>
            <person name="Chavez D."/>
            <person name="Clerk-Blankenburg K.P."/>
            <person name="Cree A."/>
            <person name="Dao M."/>
            <person name="Davis C."/>
            <person name="Chacko J."/>
            <person name="Dinh H."/>
            <person name="Dugan-Rocha S."/>
            <person name="Fowler G."/>
            <person name="Garner T.T."/>
            <person name="Garnes J."/>
            <person name="Gnirke A."/>
            <person name="Hawes A."/>
            <person name="Hernandez J."/>
            <person name="Hines S."/>
            <person name="Holder M."/>
            <person name="Hume J."/>
            <person name="Jhangiani S.N."/>
            <person name="Joshi V."/>
            <person name="Khan Z.M."/>
            <person name="Jackson L."/>
            <person name="Kovar C."/>
            <person name="Kowis A."/>
            <person name="Lee S."/>
            <person name="Lewis L.R."/>
            <person name="Margolis J."/>
            <person name="Morgan M."/>
            <person name="Nazareth L.V."/>
            <person name="Nguyen N."/>
            <person name="Okwuonu G."/>
            <person name="Parker D."/>
            <person name="Richards S."/>
            <person name="Ruiz S.J."/>
            <person name="Santibanez J."/>
            <person name="Savard J."/>
            <person name="Scherer S.E."/>
            <person name="Schneider B."/>
            <person name="Sodergren E."/>
            <person name="Tautz D."/>
            <person name="Vattahil S."/>
            <person name="Villasana D."/>
            <person name="White C.S."/>
            <person name="Wright R."/>
            <person name="Park Y."/>
            <person name="Beeman R.W."/>
            <person name="Lord J."/>
            <person name="Oppert B."/>
            <person name="Lorenzen M."/>
            <person name="Brown S."/>
            <person name="Wang L."/>
            <person name="Savard J."/>
            <person name="Tautz D."/>
            <person name="Richards S."/>
            <person name="Weinstock G."/>
            <person name="Gibbs R.A."/>
            <person name="Liu Y."/>
            <person name="Worley K."/>
            <person name="Weinstock G."/>
            <person name="Elsik C.G."/>
            <person name="Reese J.T."/>
            <person name="Elhaik E."/>
            <person name="Landan G."/>
            <person name="Graur D."/>
            <person name="Arensburger P."/>
            <person name="Atkinson P."/>
            <person name="Beeman R.W."/>
            <person name="Beidler J."/>
            <person name="Brown S.J."/>
            <person name="Demuth J.P."/>
            <person name="Drury D.W."/>
            <person name="Du Y.Z."/>
            <person name="Fujiwara H."/>
            <person name="Lorenzen M."/>
            <person name="Maselli V."/>
            <person name="Osanai M."/>
            <person name="Park Y."/>
            <person name="Robertson H.M."/>
            <person name="Tu Z."/>
            <person name="Wang J.J."/>
            <person name="Wang S."/>
            <person name="Richards S."/>
            <person name="Song H."/>
            <person name="Zhang L."/>
            <person name="Sodergren E."/>
            <person name="Werner D."/>
            <person name="Stanke M."/>
            <person name="Morgenstern B."/>
            <person name="Solovyev V."/>
            <person name="Kosarev P."/>
            <person name="Brown G."/>
            <person name="Chen H.C."/>
            <person name="Ermolaeva O."/>
            <person name="Hlavina W."/>
            <person name="Kapustin Y."/>
            <person name="Kiryutin B."/>
            <person name="Kitts P."/>
            <person name="Maglott D."/>
            <person name="Pruitt K."/>
            <person name="Sapojnikov V."/>
            <person name="Souvorov A."/>
            <person name="Mackey A.J."/>
            <person name="Waterhouse R.M."/>
            <person name="Wyder S."/>
            <person name="Zdobnov E.M."/>
            <person name="Zdobnov E.M."/>
            <person name="Wyder S."/>
            <person name="Kriventseva E.V."/>
            <person name="Kadowaki T."/>
            <person name="Bork P."/>
            <person name="Aranda M."/>
            <person name="Bao R."/>
            <person name="Beermann A."/>
            <person name="Berns N."/>
            <person name="Bolognesi R."/>
            <person name="Bonneton F."/>
            <person name="Bopp D."/>
            <person name="Brown S.J."/>
            <person name="Bucher G."/>
            <person name="Butts T."/>
            <person name="Chaumot A."/>
            <person name="Denell R.E."/>
            <person name="Ferrier D.E."/>
            <person name="Friedrich M."/>
            <person name="Gordon C.M."/>
            <person name="Jindra M."/>
            <person name="Klingler M."/>
            <person name="Lan Q."/>
            <person name="Lattorff H.M."/>
            <person name="Laudet V."/>
            <person name="von Levetsow C."/>
            <person name="Liu Z."/>
            <person name="Lutz R."/>
            <person name="Lynch J.A."/>
            <person name="da Fonseca R.N."/>
            <person name="Posnien N."/>
            <person name="Reuter R."/>
            <person name="Roth S."/>
            <person name="Savard J."/>
            <person name="Schinko J.B."/>
            <person name="Schmitt C."/>
            <person name="Schoppmeier M."/>
            <person name="Schroder R."/>
            <person name="Shippy T.D."/>
            <person name="Simonnet F."/>
            <person name="Marques-Souza H."/>
            <person name="Tautz D."/>
            <person name="Tomoyasu Y."/>
            <person name="Trauner J."/>
            <person name="Van der Zee M."/>
            <person name="Vervoort M."/>
            <person name="Wittkopp N."/>
            <person name="Wimmer E.A."/>
            <person name="Yang X."/>
            <person name="Jones A.K."/>
            <person name="Sattelle D.B."/>
            <person name="Ebert P.R."/>
            <person name="Nelson D."/>
            <person name="Scott J.G."/>
            <person name="Beeman R.W."/>
            <person name="Muthukrishnan S."/>
            <person name="Kramer K.J."/>
            <person name="Arakane Y."/>
            <person name="Beeman R.W."/>
            <person name="Zhu Q."/>
            <person name="Hogenkamp D."/>
            <person name="Dixit R."/>
            <person name="Oppert B."/>
            <person name="Jiang H."/>
            <person name="Zou Z."/>
            <person name="Marshall J."/>
            <person name="Elpidina E."/>
            <person name="Vinokurov K."/>
            <person name="Oppert C."/>
            <person name="Zou Z."/>
            <person name="Evans J."/>
            <person name="Lu Z."/>
            <person name="Zhao P."/>
            <person name="Sumathipala N."/>
            <person name="Altincicek B."/>
            <person name="Vilcinskas A."/>
            <person name="Williams M."/>
            <person name="Hultmark D."/>
            <person name="Hetru C."/>
            <person name="Jiang H."/>
            <person name="Grimmelikhuijzen C.J."/>
            <person name="Hauser F."/>
            <person name="Cazzamali G."/>
            <person name="Williamson M."/>
            <person name="Park Y."/>
            <person name="Li B."/>
            <person name="Tanaka Y."/>
            <person name="Predel R."/>
            <person name="Neupert S."/>
            <person name="Schachtner J."/>
            <person name="Verleyen P."/>
            <person name="Raible F."/>
            <person name="Bork P."/>
            <person name="Friedrich M."/>
            <person name="Walden K.K."/>
            <person name="Robertson H.M."/>
            <person name="Angeli S."/>
            <person name="Foret S."/>
            <person name="Bucher G."/>
            <person name="Schuetz S."/>
            <person name="Maleszka R."/>
            <person name="Wimmer E.A."/>
            <person name="Beeman R.W."/>
            <person name="Lorenzen M."/>
            <person name="Tomoyasu Y."/>
            <person name="Miller S.C."/>
            <person name="Grossmann D."/>
            <person name="Bucher G."/>
        </authorList>
    </citation>
    <scope>NUCLEOTIDE SEQUENCE [LARGE SCALE GENOMIC DNA]</scope>
    <source>
        <strain evidence="22 23">Georgia GA2</strain>
    </source>
</reference>
<evidence type="ECO:0000256" key="20">
    <source>
        <dbReference type="PIRSR" id="PIRSR038895-1"/>
    </source>
</evidence>
<dbReference type="PROSITE" id="PS01012">
    <property type="entry name" value="FOLYLPOLYGLU_SYNT_2"/>
    <property type="match status" value="1"/>
</dbReference>
<dbReference type="GO" id="GO:0005524">
    <property type="term" value="F:ATP binding"/>
    <property type="evidence" value="ECO:0007669"/>
    <property type="project" value="UniProtKB-KW"/>
</dbReference>
<keyword evidence="9" id="KW-0436">Ligase</keyword>
<evidence type="ECO:0000256" key="18">
    <source>
        <dbReference type="ARBA" id="ARBA00030876"/>
    </source>
</evidence>
<keyword evidence="14 21" id="KW-0460">Magnesium</keyword>
<evidence type="ECO:0000256" key="7">
    <source>
        <dbReference type="ARBA" id="ARBA00022490"/>
    </source>
</evidence>
<dbReference type="AlphaFoldDB" id="D6W9Q8"/>
<evidence type="ECO:0000256" key="1">
    <source>
        <dbReference type="ARBA" id="ARBA00004273"/>
    </source>
</evidence>
<evidence type="ECO:0000256" key="10">
    <source>
        <dbReference type="ARBA" id="ARBA00022723"/>
    </source>
</evidence>
<evidence type="ECO:0000256" key="13">
    <source>
        <dbReference type="ARBA" id="ARBA00022840"/>
    </source>
</evidence>
<evidence type="ECO:0000313" key="22">
    <source>
        <dbReference type="EMBL" id="EEZ98122.1"/>
    </source>
</evidence>
<dbReference type="InterPro" id="IPR036615">
    <property type="entry name" value="Mur_ligase_C_dom_sf"/>
</dbReference>
<dbReference type="UniPathway" id="UPA00850"/>
<feature type="binding site" evidence="21">
    <location>
        <position position="163"/>
    </location>
    <ligand>
        <name>Mg(2+)</name>
        <dbReference type="ChEBI" id="CHEBI:18420"/>
        <label>1</label>
    </ligand>
</feature>
<dbReference type="STRING" id="7070.D6W9Q8"/>
<dbReference type="GO" id="GO:0006730">
    <property type="term" value="P:one-carbon metabolic process"/>
    <property type="evidence" value="ECO:0007669"/>
    <property type="project" value="UniProtKB-KW"/>
</dbReference>
<gene>
    <name evidence="22" type="primary">AUGUSTUS-3.0.2_00540</name>
    <name evidence="22" type="ORF">TcasGA2_TC000540</name>
</gene>
<dbReference type="OrthoDB" id="5212574at2759"/>
<dbReference type="PhylomeDB" id="D6W9Q8"/>
<feature type="binding site" evidence="20">
    <location>
        <position position="320"/>
    </location>
    <ligand>
        <name>ATP</name>
        <dbReference type="ChEBI" id="CHEBI:30616"/>
    </ligand>
</feature>
<evidence type="ECO:0000256" key="5">
    <source>
        <dbReference type="ARBA" id="ARBA00008276"/>
    </source>
</evidence>
<dbReference type="GO" id="GO:0004326">
    <property type="term" value="F:tetrahydrofolylpolyglutamate synthase activity"/>
    <property type="evidence" value="ECO:0000318"/>
    <property type="project" value="GO_Central"/>
</dbReference>
<dbReference type="Gene3D" id="3.90.190.20">
    <property type="entry name" value="Mur ligase, C-terminal domain"/>
    <property type="match status" value="1"/>
</dbReference>
<dbReference type="PROSITE" id="PS01011">
    <property type="entry name" value="FOLYLPOLYGLU_SYNT_1"/>
    <property type="match status" value="1"/>
</dbReference>
<dbReference type="GO" id="GO:0005739">
    <property type="term" value="C:mitochondrion"/>
    <property type="evidence" value="ECO:0000318"/>
    <property type="project" value="GO_Central"/>
</dbReference>
<feature type="binding site" evidence="21">
    <location>
        <position position="94"/>
    </location>
    <ligand>
        <name>Mg(2+)</name>
        <dbReference type="ChEBI" id="CHEBI:18420"/>
        <label>1</label>
    </ligand>
</feature>
<dbReference type="NCBIfam" id="TIGR01499">
    <property type="entry name" value="folC"/>
    <property type="match status" value="1"/>
</dbReference>
<organism evidence="22 23">
    <name type="scientific">Tribolium castaneum</name>
    <name type="common">Red flour beetle</name>
    <dbReference type="NCBI Taxonomy" id="7070"/>
    <lineage>
        <taxon>Eukaryota</taxon>
        <taxon>Metazoa</taxon>
        <taxon>Ecdysozoa</taxon>
        <taxon>Arthropoda</taxon>
        <taxon>Hexapoda</taxon>
        <taxon>Insecta</taxon>
        <taxon>Pterygota</taxon>
        <taxon>Neoptera</taxon>
        <taxon>Endopterygota</taxon>
        <taxon>Coleoptera</taxon>
        <taxon>Polyphaga</taxon>
        <taxon>Cucujiformia</taxon>
        <taxon>Tenebrionidae</taxon>
        <taxon>Tenebrionidae incertae sedis</taxon>
        <taxon>Tribolium</taxon>
    </lineage>
</organism>
<name>D6W9Q8_TRICA</name>
<dbReference type="GO" id="GO:0005737">
    <property type="term" value="C:cytoplasm"/>
    <property type="evidence" value="ECO:0000318"/>
    <property type="project" value="GO_Central"/>
</dbReference>
<dbReference type="InterPro" id="IPR036565">
    <property type="entry name" value="Mur-like_cat_sf"/>
</dbReference>
<dbReference type="OMA" id="ESLDCCM"/>
<keyword evidence="16" id="KW-0472">Membrane</keyword>
<evidence type="ECO:0000256" key="12">
    <source>
        <dbReference type="ARBA" id="ARBA00022792"/>
    </source>
</evidence>
<dbReference type="EMBL" id="KQ971312">
    <property type="protein sequence ID" value="EEZ98122.1"/>
    <property type="molecule type" value="Genomic_DNA"/>
</dbReference>
<keyword evidence="13 20" id="KW-0067">ATP-binding</keyword>
<dbReference type="GO" id="GO:0005743">
    <property type="term" value="C:mitochondrial inner membrane"/>
    <property type="evidence" value="ECO:0007669"/>
    <property type="project" value="UniProtKB-SubCell"/>
</dbReference>
<evidence type="ECO:0000256" key="17">
    <source>
        <dbReference type="ARBA" id="ARBA00030592"/>
    </source>
</evidence>
<dbReference type="Proteomes" id="UP000007266">
    <property type="component" value="Linkage group 2"/>
</dbReference>
<dbReference type="Gene3D" id="3.40.1190.10">
    <property type="entry name" value="Mur-like, catalytic domain"/>
    <property type="match status" value="1"/>
</dbReference>
<sequence length="464" mass="52504">MRPNKNQDYDACIEALNNLQTNAQYIKTKALTNNHNGDQLTQVKKYLYRAGLSLENLDDLSVIHVAGTKGKGTTCAFTERILREHGYKTGFFSSPHLIEVRERIRINGKPISKPDFVKSFWKIYNALDQKKNDEHDMPLFFRFLTIMAFSVFLERKVDVAIIEVGIGGEYDCTNVLRKVPVVGITSLGIDHVTLLGATIESIAWNKAGIMKENCRAFTVPQCQAAMTVLQERSIEKKCQLEIVDDLQFKFPPNKSAHPPHILNLNASLAVALCNAWFLQKNNNNLGPVMSKEITEKALFATTWPGRFHVKHDKNISYYLDGAHTLESITICSSWFKDITRNSQKKKALMFNVTGDRCAENLLKQLQTCHFDAVLFVSNSATRCRPDNSNHASSDELLEKCHQHKKLWLKLEEDSLKKSQMCKAFLTVDEALEFLVNQDQFDLLVTGSIHLVGSVLSLIDPNLND</sequence>
<dbReference type="FunFam" id="3.40.1190.10:FF:000020">
    <property type="entry name" value="Folylpolyglutamate synthase"/>
    <property type="match status" value="1"/>
</dbReference>
<keyword evidence="11 20" id="KW-0547">Nucleotide-binding</keyword>
<protein>
    <recommendedName>
        <fullName evidence="6">tetrahydrofolate synthase</fullName>
        <ecNumber evidence="6">6.3.2.17</ecNumber>
    </recommendedName>
    <alternativeName>
        <fullName evidence="18">Folylpoly-gamma-glutamate synthetase</fullName>
    </alternativeName>
    <alternativeName>
        <fullName evidence="17">Tetrahydrofolylpolyglutamate synthase</fullName>
    </alternativeName>
</protein>
<evidence type="ECO:0000256" key="19">
    <source>
        <dbReference type="ARBA" id="ARBA00047493"/>
    </source>
</evidence>
<dbReference type="PANTHER" id="PTHR11136:SF5">
    <property type="entry name" value="FOLYLPOLYGLUTAMATE SYNTHASE, MITOCHONDRIAL"/>
    <property type="match status" value="1"/>
</dbReference>
<dbReference type="PIRSF" id="PIRSF038895">
    <property type="entry name" value="FPGS"/>
    <property type="match status" value="1"/>
</dbReference>
<keyword evidence="10 21" id="KW-0479">Metal-binding</keyword>
<evidence type="ECO:0000256" key="11">
    <source>
        <dbReference type="ARBA" id="ARBA00022741"/>
    </source>
</evidence>
<comment type="pathway">
    <text evidence="4">Cofactor biosynthesis; tetrahydrofolylpolyglutamate biosynthesis.</text>
</comment>
<feature type="binding site" evidence="20">
    <location>
        <position position="306"/>
    </location>
    <ligand>
        <name>ATP</name>
        <dbReference type="ChEBI" id="CHEBI:30616"/>
    </ligand>
</feature>
<dbReference type="SUPFAM" id="SSF53244">
    <property type="entry name" value="MurD-like peptide ligases, peptide-binding domain"/>
    <property type="match status" value="1"/>
</dbReference>
<evidence type="ECO:0000256" key="14">
    <source>
        <dbReference type="ARBA" id="ARBA00022842"/>
    </source>
</evidence>
<keyword evidence="7" id="KW-0963">Cytoplasm</keyword>
<dbReference type="InterPro" id="IPR018109">
    <property type="entry name" value="Folylpolyglutamate_synth_CS"/>
</dbReference>
<dbReference type="InterPro" id="IPR023600">
    <property type="entry name" value="Folylpolyglutamate_synth_euk"/>
</dbReference>
<evidence type="ECO:0000256" key="4">
    <source>
        <dbReference type="ARBA" id="ARBA00005150"/>
    </source>
</evidence>
<comment type="similarity">
    <text evidence="5">Belongs to the folylpolyglutamate synthase family.</text>
</comment>
<evidence type="ECO:0000256" key="2">
    <source>
        <dbReference type="ARBA" id="ARBA00004305"/>
    </source>
</evidence>
<evidence type="ECO:0000256" key="21">
    <source>
        <dbReference type="PIRSR" id="PIRSR038895-2"/>
    </source>
</evidence>
<evidence type="ECO:0000256" key="9">
    <source>
        <dbReference type="ARBA" id="ARBA00022598"/>
    </source>
</evidence>
<reference evidence="22 23" key="2">
    <citation type="journal article" date="2010" name="Nucleic Acids Res.">
        <title>BeetleBase in 2010: revisions to provide comprehensive genomic information for Tribolium castaneum.</title>
        <authorList>
            <person name="Kim H.S."/>
            <person name="Murphy T."/>
            <person name="Xia J."/>
            <person name="Caragea D."/>
            <person name="Park Y."/>
            <person name="Beeman R.W."/>
            <person name="Lorenzen M.D."/>
            <person name="Butcher S."/>
            <person name="Manak J.R."/>
            <person name="Brown S.J."/>
        </authorList>
    </citation>
    <scope>GENOME REANNOTATION</scope>
    <source>
        <strain evidence="22 23">Georgia GA2</strain>
    </source>
</reference>
<keyword evidence="23" id="KW-1185">Reference proteome</keyword>
<dbReference type="EC" id="6.3.2.17" evidence="6"/>
<dbReference type="SUPFAM" id="SSF53623">
    <property type="entry name" value="MurD-like peptide ligases, catalytic domain"/>
    <property type="match status" value="1"/>
</dbReference>
<dbReference type="GO" id="GO:0005829">
    <property type="term" value="C:cytosol"/>
    <property type="evidence" value="ECO:0000318"/>
    <property type="project" value="GO_Central"/>
</dbReference>
<dbReference type="PANTHER" id="PTHR11136">
    <property type="entry name" value="FOLYLPOLYGLUTAMATE SYNTHASE-RELATED"/>
    <property type="match status" value="1"/>
</dbReference>
<evidence type="ECO:0000256" key="16">
    <source>
        <dbReference type="ARBA" id="ARBA00023136"/>
    </source>
</evidence>
<evidence type="ECO:0000256" key="8">
    <source>
        <dbReference type="ARBA" id="ARBA00022563"/>
    </source>
</evidence>